<dbReference type="Proteomes" id="UP001558353">
    <property type="component" value="Unassembled WGS sequence"/>
</dbReference>
<evidence type="ECO:0000313" key="3">
    <source>
        <dbReference type="EMBL" id="NMF09208.1"/>
    </source>
</evidence>
<dbReference type="Proteomes" id="UP000426857">
    <property type="component" value="Chromosome"/>
</dbReference>
<feature type="transmembrane region" description="Helical" evidence="1">
    <location>
        <begin position="34"/>
        <end position="53"/>
    </location>
</feature>
<reference evidence="2 7" key="3">
    <citation type="journal article" date="2024" name="Fungal Genet. Biol.">
        <title>The porcine skin microbiome exhibits broad fungal antagonism.</title>
        <authorList>
            <person name="De La Cruz K.F."/>
            <person name="Townsend E.C."/>
            <person name="Alex Cheong J.Z."/>
            <person name="Salamzade R."/>
            <person name="Liu A."/>
            <person name="Sandstrom S."/>
            <person name="Davila E."/>
            <person name="Huang L."/>
            <person name="Xu K.H."/>
            <person name="Wu S.Y."/>
            <person name="Meudt J.J."/>
            <person name="Shanmuganayagam D."/>
            <person name="Gibson A.L.F."/>
            <person name="Kalan L.R."/>
        </authorList>
    </citation>
    <scope>NUCLEOTIDE SEQUENCE [LARGE SCALE GENOMIC DNA]</scope>
    <source>
        <strain evidence="2 7">LK2569</strain>
    </source>
</reference>
<reference evidence="2" key="4">
    <citation type="submission" date="2024-01" db="EMBL/GenBank/DDBJ databases">
        <authorList>
            <person name="De La Cruz K.F."/>
            <person name="Townsend E.C."/>
            <person name="Salamzade R."/>
            <person name="Kalan L.R."/>
        </authorList>
    </citation>
    <scope>NUCLEOTIDE SEQUENCE</scope>
    <source>
        <strain evidence="2">LK2569</strain>
    </source>
</reference>
<proteinExistence type="predicted"/>
<keyword evidence="1" id="KW-1133">Transmembrane helix</keyword>
<reference evidence="4 5" key="1">
    <citation type="submission" date="2019-11" db="EMBL/GenBank/DDBJ databases">
        <title>FDA dAtabase for Regulatory Grade micrObial Sequences (FDA-ARGOS): Supporting development and validation of Infectious Disease Dx tests.</title>
        <authorList>
            <person name="Kerrigan L."/>
            <person name="Long C."/>
            <person name="Tallon L."/>
            <person name="Sadzewicz L."/>
            <person name="Vavikolanu K."/>
            <person name="Mehta A."/>
            <person name="Aluvathingal J."/>
            <person name="Nadendla S."/>
            <person name="Yan Y."/>
            <person name="Sichtig H."/>
        </authorList>
    </citation>
    <scope>NUCLEOTIDE SEQUENCE [LARGE SCALE GENOMIC DNA]</scope>
    <source>
        <strain evidence="4 5">FDAARGOS_674</strain>
    </source>
</reference>
<dbReference type="Proteomes" id="UP000589552">
    <property type="component" value="Unassembled WGS sequence"/>
</dbReference>
<organism evidence="4 5">
    <name type="scientific">Corynebacterium xerosis</name>
    <dbReference type="NCBI Taxonomy" id="1725"/>
    <lineage>
        <taxon>Bacteria</taxon>
        <taxon>Bacillati</taxon>
        <taxon>Actinomycetota</taxon>
        <taxon>Actinomycetes</taxon>
        <taxon>Mycobacteriales</taxon>
        <taxon>Corynebacteriaceae</taxon>
        <taxon>Corynebacterium</taxon>
    </lineage>
</organism>
<accession>A0A6B8T9Y6</accession>
<dbReference type="RefSeq" id="WP_155867113.1">
    <property type="nucleotide sequence ID" value="NZ_CP046322.1"/>
</dbReference>
<evidence type="ECO:0000256" key="1">
    <source>
        <dbReference type="SAM" id="Phobius"/>
    </source>
</evidence>
<dbReference type="EMBL" id="JABAGA010000003">
    <property type="protein sequence ID" value="NMF09208.1"/>
    <property type="molecule type" value="Genomic_DNA"/>
</dbReference>
<reference evidence="3 6" key="2">
    <citation type="submission" date="2020-04" db="EMBL/GenBank/DDBJ databases">
        <authorList>
            <person name="Hitch T.C.A."/>
            <person name="Wylensek D."/>
            <person name="Clavel T."/>
        </authorList>
    </citation>
    <scope>NUCLEOTIDE SEQUENCE [LARGE SCALE GENOMIC DNA]</scope>
    <source>
        <strain evidence="3 6">BL-383-APC-2I</strain>
    </source>
</reference>
<keyword evidence="7" id="KW-1185">Reference proteome</keyword>
<evidence type="ECO:0000313" key="5">
    <source>
        <dbReference type="Proteomes" id="UP000426857"/>
    </source>
</evidence>
<sequence>MTAADMPTIFLFILAGLLVGGAWSAYQAGSRFGTVVLGLLAVLATAGAVLWLVGEMN</sequence>
<evidence type="ECO:0000313" key="6">
    <source>
        <dbReference type="Proteomes" id="UP000589552"/>
    </source>
</evidence>
<dbReference type="KEGG" id="cxe:FOB82_00405"/>
<dbReference type="EMBL" id="JAYWMA010000001">
    <property type="protein sequence ID" value="MEX3527762.1"/>
    <property type="molecule type" value="Genomic_DNA"/>
</dbReference>
<gene>
    <name evidence="4" type="ORF">FOB82_00405</name>
    <name evidence="3" type="ORF">HF852_06295</name>
    <name evidence="2" type="ORF">VVR64_01570</name>
</gene>
<name>A0A6B8T9Y6_9CORY</name>
<keyword evidence="1" id="KW-0812">Transmembrane</keyword>
<keyword evidence="1" id="KW-0472">Membrane</keyword>
<dbReference type="EMBL" id="CP046322">
    <property type="protein sequence ID" value="QGS33627.1"/>
    <property type="molecule type" value="Genomic_DNA"/>
</dbReference>
<evidence type="ECO:0000313" key="2">
    <source>
        <dbReference type="EMBL" id="MEX3527762.1"/>
    </source>
</evidence>
<evidence type="ECO:0000313" key="4">
    <source>
        <dbReference type="EMBL" id="QGS33627.1"/>
    </source>
</evidence>
<protein>
    <submittedName>
        <fullName evidence="4">Uncharacterized protein</fullName>
    </submittedName>
</protein>
<evidence type="ECO:0000313" key="7">
    <source>
        <dbReference type="Proteomes" id="UP001558353"/>
    </source>
</evidence>
<dbReference type="AlphaFoldDB" id="A0A6B8T9Y6"/>